<sequence length="378" mass="40585">MPIGAFAQRSGLTASALRFYADSGLLAPAEVDAFSGYRFYAVGQVERAVLLRRLREIGMPLATVQAVLDAEPGEAVRLVEEHVKKVASDAATAQQHAAAIKASLADEPRLTVATLSGPVLAAAIEQILTATTYEPGMTVLNGVRFESGPEAVVLTATDRYRLSTRTLVSALWGLRPHTPDWGQAPRPPSTPAPVAWAATVDADDLRACLPDLRRSPEVTITAARHAVQMRLQNREDCHCRLLSEPFPDYRLVLDGLSTVSTRVTVEKTLLLRAIEAISSPRISMVVRSGRIIVTGTVDTRDSGGPVPASVTGLDADIWFEVTTLYPAISTAIGADLLLDFRGPDQPATVRSADHGDLTTLAMPIQPELSEASPETQRR</sequence>
<dbReference type="SMART" id="SM00480">
    <property type="entry name" value="POL3Bc"/>
    <property type="match status" value="1"/>
</dbReference>
<gene>
    <name evidence="4" type="ORF">Atai01_39310</name>
</gene>
<dbReference type="InterPro" id="IPR001001">
    <property type="entry name" value="DNA_polIII_beta"/>
</dbReference>
<protein>
    <recommendedName>
        <fullName evidence="3">HTH merR-type domain-containing protein</fullName>
    </recommendedName>
</protein>
<dbReference type="Pfam" id="PF13411">
    <property type="entry name" value="MerR_1"/>
    <property type="match status" value="1"/>
</dbReference>
<dbReference type="GO" id="GO:0006260">
    <property type="term" value="P:DNA replication"/>
    <property type="evidence" value="ECO:0007669"/>
    <property type="project" value="InterPro"/>
</dbReference>
<feature type="region of interest" description="Disordered" evidence="2">
    <location>
        <begin position="359"/>
        <end position="378"/>
    </location>
</feature>
<organism evidence="4 5">
    <name type="scientific">Amycolatopsis taiwanensis</name>
    <dbReference type="NCBI Taxonomy" id="342230"/>
    <lineage>
        <taxon>Bacteria</taxon>
        <taxon>Bacillati</taxon>
        <taxon>Actinomycetota</taxon>
        <taxon>Actinomycetes</taxon>
        <taxon>Pseudonocardiales</taxon>
        <taxon>Pseudonocardiaceae</taxon>
        <taxon>Amycolatopsis</taxon>
    </lineage>
</organism>
<dbReference type="InterPro" id="IPR000551">
    <property type="entry name" value="MerR-type_HTH_dom"/>
</dbReference>
<dbReference type="EMBL" id="BSTI01000008">
    <property type="protein sequence ID" value="GLY67312.1"/>
    <property type="molecule type" value="Genomic_DNA"/>
</dbReference>
<dbReference type="Gene3D" id="1.10.1660.10">
    <property type="match status" value="1"/>
</dbReference>
<feature type="domain" description="HTH merR-type" evidence="3">
    <location>
        <begin position="1"/>
        <end position="70"/>
    </location>
</feature>
<evidence type="ECO:0000256" key="1">
    <source>
        <dbReference type="ARBA" id="ARBA00023125"/>
    </source>
</evidence>
<dbReference type="PANTHER" id="PTHR30204:SF97">
    <property type="entry name" value="MERR FAMILY REGULATORY PROTEIN"/>
    <property type="match status" value="1"/>
</dbReference>
<dbReference type="GO" id="GO:0009360">
    <property type="term" value="C:DNA polymerase III complex"/>
    <property type="evidence" value="ECO:0007669"/>
    <property type="project" value="InterPro"/>
</dbReference>
<dbReference type="PROSITE" id="PS50937">
    <property type="entry name" value="HTH_MERR_2"/>
    <property type="match status" value="1"/>
</dbReference>
<evidence type="ECO:0000259" key="3">
    <source>
        <dbReference type="PROSITE" id="PS50937"/>
    </source>
</evidence>
<dbReference type="GO" id="GO:0008408">
    <property type="term" value="F:3'-5' exonuclease activity"/>
    <property type="evidence" value="ECO:0007669"/>
    <property type="project" value="InterPro"/>
</dbReference>
<dbReference type="AlphaFoldDB" id="A0A9W6VHC2"/>
<dbReference type="SUPFAM" id="SSF55979">
    <property type="entry name" value="DNA clamp"/>
    <property type="match status" value="1"/>
</dbReference>
<dbReference type="Pfam" id="PF02767">
    <property type="entry name" value="DNA_pol3_beta_2"/>
    <property type="match status" value="1"/>
</dbReference>
<keyword evidence="5" id="KW-1185">Reference proteome</keyword>
<dbReference type="InterPro" id="IPR046938">
    <property type="entry name" value="DNA_clamp_sf"/>
</dbReference>
<dbReference type="InterPro" id="IPR047057">
    <property type="entry name" value="MerR_fam"/>
</dbReference>
<proteinExistence type="predicted"/>
<dbReference type="GO" id="GO:0003887">
    <property type="term" value="F:DNA-directed DNA polymerase activity"/>
    <property type="evidence" value="ECO:0007669"/>
    <property type="project" value="InterPro"/>
</dbReference>
<dbReference type="InterPro" id="IPR022637">
    <property type="entry name" value="DNA_polIII_beta_cen"/>
</dbReference>
<name>A0A9W6VHC2_9PSEU</name>
<dbReference type="GO" id="GO:0003700">
    <property type="term" value="F:DNA-binding transcription factor activity"/>
    <property type="evidence" value="ECO:0007669"/>
    <property type="project" value="InterPro"/>
</dbReference>
<keyword evidence="1" id="KW-0238">DNA-binding</keyword>
<evidence type="ECO:0000313" key="5">
    <source>
        <dbReference type="Proteomes" id="UP001165136"/>
    </source>
</evidence>
<dbReference type="Proteomes" id="UP001165136">
    <property type="component" value="Unassembled WGS sequence"/>
</dbReference>
<comment type="caution">
    <text evidence="4">The sequence shown here is derived from an EMBL/GenBank/DDBJ whole genome shotgun (WGS) entry which is preliminary data.</text>
</comment>
<evidence type="ECO:0000313" key="4">
    <source>
        <dbReference type="EMBL" id="GLY67312.1"/>
    </source>
</evidence>
<evidence type="ECO:0000256" key="2">
    <source>
        <dbReference type="SAM" id="MobiDB-lite"/>
    </source>
</evidence>
<dbReference type="SMART" id="SM00422">
    <property type="entry name" value="HTH_MERR"/>
    <property type="match status" value="1"/>
</dbReference>
<dbReference type="SUPFAM" id="SSF46955">
    <property type="entry name" value="Putative DNA-binding domain"/>
    <property type="match status" value="1"/>
</dbReference>
<dbReference type="GO" id="GO:0003677">
    <property type="term" value="F:DNA binding"/>
    <property type="evidence" value="ECO:0007669"/>
    <property type="project" value="UniProtKB-KW"/>
</dbReference>
<accession>A0A9W6VHC2</accession>
<dbReference type="Gene3D" id="3.10.150.10">
    <property type="entry name" value="DNA Polymerase III, subunit A, domain 2"/>
    <property type="match status" value="2"/>
</dbReference>
<dbReference type="PANTHER" id="PTHR30204">
    <property type="entry name" value="REDOX-CYCLING DRUG-SENSING TRANSCRIPTIONAL ACTIVATOR SOXR"/>
    <property type="match status" value="1"/>
</dbReference>
<reference evidence="4" key="1">
    <citation type="submission" date="2023-03" db="EMBL/GenBank/DDBJ databases">
        <title>Amycolatopsis taiwanensis NBRC 103393.</title>
        <authorList>
            <person name="Ichikawa N."/>
            <person name="Sato H."/>
            <person name="Tonouchi N."/>
        </authorList>
    </citation>
    <scope>NUCLEOTIDE SEQUENCE</scope>
    <source>
        <strain evidence="4">NBRC 103393</strain>
    </source>
</reference>
<dbReference type="InterPro" id="IPR009061">
    <property type="entry name" value="DNA-bd_dom_put_sf"/>
</dbReference>